<gene>
    <name evidence="4" type="ORF">H5985_01880</name>
</gene>
<evidence type="ECO:0000313" key="4">
    <source>
        <dbReference type="EMBL" id="MBM6928025.1"/>
    </source>
</evidence>
<comment type="caution">
    <text evidence="4">The sequence shown here is derived from an EMBL/GenBank/DDBJ whole genome shotgun (WGS) entry which is preliminary data.</text>
</comment>
<dbReference type="Pfam" id="PF00497">
    <property type="entry name" value="SBP_bac_3"/>
    <property type="match status" value="1"/>
</dbReference>
<accession>A0ABS2GQB4</accession>
<evidence type="ECO:0000313" key="5">
    <source>
        <dbReference type="Proteomes" id="UP000777002"/>
    </source>
</evidence>
<keyword evidence="1 2" id="KW-0732">Signal</keyword>
<evidence type="ECO:0000259" key="3">
    <source>
        <dbReference type="SMART" id="SM00062"/>
    </source>
</evidence>
<dbReference type="Gene3D" id="3.40.190.10">
    <property type="entry name" value="Periplasmic binding protein-like II"/>
    <property type="match status" value="2"/>
</dbReference>
<feature type="signal peptide" evidence="2">
    <location>
        <begin position="1"/>
        <end position="27"/>
    </location>
</feature>
<dbReference type="PANTHER" id="PTHR35936">
    <property type="entry name" value="MEMBRANE-BOUND LYTIC MUREIN TRANSGLYCOSYLASE F"/>
    <property type="match status" value="1"/>
</dbReference>
<dbReference type="SMART" id="SM00062">
    <property type="entry name" value="PBPb"/>
    <property type="match status" value="1"/>
</dbReference>
<organism evidence="4 5">
    <name type="scientific">Parasutterella secunda</name>
    <dbReference type="NCBI Taxonomy" id="626947"/>
    <lineage>
        <taxon>Bacteria</taxon>
        <taxon>Pseudomonadati</taxon>
        <taxon>Pseudomonadota</taxon>
        <taxon>Betaproteobacteria</taxon>
        <taxon>Burkholderiales</taxon>
        <taxon>Sutterellaceae</taxon>
        <taxon>Parasutterella</taxon>
    </lineage>
</organism>
<dbReference type="InterPro" id="IPR001638">
    <property type="entry name" value="Solute-binding_3/MltF_N"/>
</dbReference>
<dbReference type="Proteomes" id="UP000777002">
    <property type="component" value="Unassembled WGS sequence"/>
</dbReference>
<reference evidence="4 5" key="1">
    <citation type="journal article" date="2021" name="Sci. Rep.">
        <title>The distribution of antibiotic resistance genes in chicken gut microbiota commensals.</title>
        <authorList>
            <person name="Juricova H."/>
            <person name="Matiasovicova J."/>
            <person name="Kubasova T."/>
            <person name="Cejkova D."/>
            <person name="Rychlik I."/>
        </authorList>
    </citation>
    <scope>NUCLEOTIDE SEQUENCE [LARGE SCALE GENOMIC DNA]</scope>
    <source>
        <strain evidence="4 5">An562</strain>
    </source>
</reference>
<feature type="domain" description="Solute-binding protein family 3/N-terminal" evidence="3">
    <location>
        <begin position="39"/>
        <end position="261"/>
    </location>
</feature>
<sequence length="261" mass="29271">MQKASRCLLTLSLLSALAIGSVSTAMAGERLDNIMEKKVLRVGTPGDYRPFSMKEDGKFVGHDIELVQKMADVYGWKVEFVHSSWSNLAKDMADNKFDVAVGGITRSPARVLTGDFLPAYAPFGKVALIHKKNKDKLTSLEKLNSPDVTVIKNPGGTNEQFVLQNLTKAKILTHEKNYEIPELIAQGKGDLMITENAEAKLYAKKFPQLHAQFLDHPLTPVNYMGFWMPTDDADYTRVMNYLWNLMDLRGELKSLEKKYGV</sequence>
<dbReference type="RefSeq" id="WP_205049627.1">
    <property type="nucleotide sequence ID" value="NZ_JACJKX010000002.1"/>
</dbReference>
<evidence type="ECO:0000256" key="2">
    <source>
        <dbReference type="SAM" id="SignalP"/>
    </source>
</evidence>
<dbReference type="EMBL" id="JACJKX010000002">
    <property type="protein sequence ID" value="MBM6928025.1"/>
    <property type="molecule type" value="Genomic_DNA"/>
</dbReference>
<protein>
    <submittedName>
        <fullName evidence="4">Transporter substrate-binding domain-containing protein</fullName>
    </submittedName>
</protein>
<keyword evidence="5" id="KW-1185">Reference proteome</keyword>
<dbReference type="PANTHER" id="PTHR35936:SF19">
    <property type="entry name" value="AMINO-ACID-BINDING PROTEIN YXEM-RELATED"/>
    <property type="match status" value="1"/>
</dbReference>
<feature type="chain" id="PRO_5045365900" evidence="2">
    <location>
        <begin position="28"/>
        <end position="261"/>
    </location>
</feature>
<name>A0ABS2GQB4_9BURK</name>
<proteinExistence type="predicted"/>
<dbReference type="SUPFAM" id="SSF53850">
    <property type="entry name" value="Periplasmic binding protein-like II"/>
    <property type="match status" value="1"/>
</dbReference>
<evidence type="ECO:0000256" key="1">
    <source>
        <dbReference type="ARBA" id="ARBA00022729"/>
    </source>
</evidence>